<evidence type="ECO:0000256" key="8">
    <source>
        <dbReference type="SAM" id="Phobius"/>
    </source>
</evidence>
<evidence type="ECO:0000256" key="6">
    <source>
        <dbReference type="ARBA" id="ARBA00023136"/>
    </source>
</evidence>
<dbReference type="GO" id="GO:0050916">
    <property type="term" value="P:sensory perception of sweet taste"/>
    <property type="evidence" value="ECO:0007669"/>
    <property type="project" value="UniProtKB-ARBA"/>
</dbReference>
<keyword evidence="3" id="KW-1003">Cell membrane</keyword>
<keyword evidence="6 8" id="KW-0472">Membrane</keyword>
<reference evidence="9 10" key="1">
    <citation type="submission" date="2020-04" db="EMBL/GenBank/DDBJ databases">
        <authorList>
            <person name="Wallbank WR R."/>
            <person name="Pardo Diaz C."/>
            <person name="Kozak K."/>
            <person name="Martin S."/>
            <person name="Jiggins C."/>
            <person name="Moest M."/>
            <person name="Warren A I."/>
            <person name="Byers J.R.P. K."/>
            <person name="Montejo-Kovacevich G."/>
            <person name="Yen C E."/>
        </authorList>
    </citation>
    <scope>NUCLEOTIDE SEQUENCE [LARGE SCALE GENOMIC DNA]</scope>
</reference>
<comment type="subcellular location">
    <subcellularLocation>
        <location evidence="1">Cell membrane</location>
        <topology evidence="1">Multi-pass membrane protein</topology>
    </subcellularLocation>
</comment>
<dbReference type="InterPro" id="IPR009318">
    <property type="entry name" value="Gustatory_rcpt"/>
</dbReference>
<keyword evidence="5 8" id="KW-1133">Transmembrane helix</keyword>
<evidence type="ECO:0000256" key="2">
    <source>
        <dbReference type="ARBA" id="ARBA00005327"/>
    </source>
</evidence>
<feature type="transmembrane region" description="Helical" evidence="8">
    <location>
        <begin position="103"/>
        <end position="123"/>
    </location>
</feature>
<dbReference type="PANTHER" id="PTHR21421:SF29">
    <property type="entry name" value="GUSTATORY RECEPTOR 5A FOR TREHALOSE-RELATED"/>
    <property type="match status" value="1"/>
</dbReference>
<keyword evidence="4 8" id="KW-0812">Transmembrane</keyword>
<feature type="transmembrane region" description="Helical" evidence="8">
    <location>
        <begin position="70"/>
        <end position="91"/>
    </location>
</feature>
<evidence type="ECO:0000313" key="10">
    <source>
        <dbReference type="Proteomes" id="UP000494256"/>
    </source>
</evidence>
<keyword evidence="7" id="KW-0675">Receptor</keyword>
<evidence type="ECO:0000256" key="1">
    <source>
        <dbReference type="ARBA" id="ARBA00004651"/>
    </source>
</evidence>
<dbReference type="Proteomes" id="UP000494256">
    <property type="component" value="Unassembled WGS sequence"/>
</dbReference>
<dbReference type="Pfam" id="PF06151">
    <property type="entry name" value="Trehalose_recp"/>
    <property type="match status" value="1"/>
</dbReference>
<evidence type="ECO:0000256" key="7">
    <source>
        <dbReference type="ARBA" id="ARBA00023170"/>
    </source>
</evidence>
<comment type="caution">
    <text evidence="9">The sequence shown here is derived from an EMBL/GenBank/DDBJ whole genome shotgun (WGS) entry which is preliminary data.</text>
</comment>
<evidence type="ECO:0000313" key="9">
    <source>
        <dbReference type="EMBL" id="CAB3221031.1"/>
    </source>
</evidence>
<protein>
    <recommendedName>
        <fullName evidence="11">Gustatory receptor</fullName>
    </recommendedName>
</protein>
<name>A0A8S0YN60_ARCPL</name>
<feature type="transmembrane region" description="Helical" evidence="8">
    <location>
        <begin position="143"/>
        <end position="161"/>
    </location>
</feature>
<dbReference type="EMBL" id="CADEBD010000042">
    <property type="protein sequence ID" value="CAB3221031.1"/>
    <property type="molecule type" value="Genomic_DNA"/>
</dbReference>
<evidence type="ECO:0000256" key="5">
    <source>
        <dbReference type="ARBA" id="ARBA00022989"/>
    </source>
</evidence>
<gene>
    <name evidence="9" type="ORF">APLA_LOCUS623</name>
</gene>
<dbReference type="PANTHER" id="PTHR21421">
    <property type="entry name" value="GUSTATORY RECEPTOR"/>
    <property type="match status" value="1"/>
</dbReference>
<evidence type="ECO:0000256" key="3">
    <source>
        <dbReference type="ARBA" id="ARBA00022475"/>
    </source>
</evidence>
<dbReference type="GO" id="GO:0008527">
    <property type="term" value="F:taste receptor activity"/>
    <property type="evidence" value="ECO:0007669"/>
    <property type="project" value="InterPro"/>
</dbReference>
<dbReference type="AlphaFoldDB" id="A0A8S0YN60"/>
<evidence type="ECO:0008006" key="11">
    <source>
        <dbReference type="Google" id="ProtNLM"/>
    </source>
</evidence>
<dbReference type="GO" id="GO:0005886">
    <property type="term" value="C:plasma membrane"/>
    <property type="evidence" value="ECO:0007669"/>
    <property type="project" value="UniProtKB-SubCell"/>
</dbReference>
<organism evidence="9 10">
    <name type="scientific">Arctia plantaginis</name>
    <name type="common">Wood tiger moth</name>
    <name type="synonym">Phalaena plantaginis</name>
    <dbReference type="NCBI Taxonomy" id="874455"/>
    <lineage>
        <taxon>Eukaryota</taxon>
        <taxon>Metazoa</taxon>
        <taxon>Ecdysozoa</taxon>
        <taxon>Arthropoda</taxon>
        <taxon>Hexapoda</taxon>
        <taxon>Insecta</taxon>
        <taxon>Pterygota</taxon>
        <taxon>Neoptera</taxon>
        <taxon>Endopterygota</taxon>
        <taxon>Lepidoptera</taxon>
        <taxon>Glossata</taxon>
        <taxon>Ditrysia</taxon>
        <taxon>Noctuoidea</taxon>
        <taxon>Erebidae</taxon>
        <taxon>Arctiinae</taxon>
        <taxon>Arctia</taxon>
    </lineage>
</organism>
<comment type="similarity">
    <text evidence="2">Belongs to the insect chemoreceptor superfamily. Gustatory receptor (GR) family. Gr5a subfamily.</text>
</comment>
<accession>A0A8S0YN60</accession>
<evidence type="ECO:0000256" key="4">
    <source>
        <dbReference type="ARBA" id="ARBA00022692"/>
    </source>
</evidence>
<sequence>MHTDKVVFDPKKRSIAGGGLSLNKKEPGSLHNTTREALICFRVMGFLPLTGLTNRSSDKVRYTLRSPYTIYYAFSIFGQILMCLATIFQIYQKRVQLGNFTNFIFCVSNLAAALILAKTSYSWPTIMKTFEKIENQLPYFRRSFRTTVTLATAFMITISAGKTFN</sequence>
<proteinExistence type="inferred from homology"/>